<evidence type="ECO:0000313" key="3">
    <source>
        <dbReference type="EMBL" id="QCK16249.1"/>
    </source>
</evidence>
<keyword evidence="4" id="KW-1185">Reference proteome</keyword>
<dbReference type="RefSeq" id="WP_137091843.1">
    <property type="nucleotide sequence ID" value="NZ_CP028923.1"/>
</dbReference>
<proteinExistence type="predicted"/>
<dbReference type="SMART" id="SM00257">
    <property type="entry name" value="LysM"/>
    <property type="match status" value="2"/>
</dbReference>
<dbReference type="PROSITE" id="PS51782">
    <property type="entry name" value="LYSM"/>
    <property type="match status" value="1"/>
</dbReference>
<evidence type="ECO:0000256" key="1">
    <source>
        <dbReference type="SAM" id="MobiDB-lite"/>
    </source>
</evidence>
<protein>
    <recommendedName>
        <fullName evidence="2">LysM domain-containing protein</fullName>
    </recommendedName>
</protein>
<dbReference type="AlphaFoldDB" id="A0A4D7JJW5"/>
<evidence type="ECO:0000313" key="4">
    <source>
        <dbReference type="Proteomes" id="UP000298616"/>
    </source>
</evidence>
<dbReference type="KEGG" id="fpf:DCC35_16625"/>
<accession>A0A4D7JJW5</accession>
<organism evidence="3 4">
    <name type="scientific">Mangrovivirga cuniculi</name>
    <dbReference type="NCBI Taxonomy" id="2715131"/>
    <lineage>
        <taxon>Bacteria</taxon>
        <taxon>Pseudomonadati</taxon>
        <taxon>Bacteroidota</taxon>
        <taxon>Cytophagia</taxon>
        <taxon>Cytophagales</taxon>
        <taxon>Mangrovivirgaceae</taxon>
        <taxon>Mangrovivirga</taxon>
    </lineage>
</organism>
<sequence>MSEFDQKKKAQSSTGTQSRNNLGVELDIDFNPSPFSDEELEAEKLWEKYDDNIEGLAIYLLNGHLDNIELLKAIFDKASWWNEDNLARAIIRNCDTNELVGISKKTLRLLREKIDDGILEGDSDLILRQIDDVYNALSEEKHDQEFVNRFGKGENIDHYLDKLVESEEQSFMGEADGKAFFNEGEQVLKYRVGAGESFASIGERFGLTAEKLAMANSWKLTKGNKHIDPEGETRFLNVGEILNFGEGYIISEPVIKYFSDGHIRYVEPNAGIVNKPIPFTAEEATREIIALVDQGYPKCHTELKELLKKIDGDPLMLHLIKRGFYEAEGETLEEAIHDSFFWNETLGFMMIRTYTEASISTYKKKVERKKEIYNLLKIRFKSDTTKQIALNHNQRTLNTSHQDFDSKNAQVELWENISIQSLVKRAQTALSPTEKHTKPDIKELFAVLASLRGVPANINAFKEAYPMFDKDLQDKVLNFEPNVPHTNPMLLASVPVNDAYMRHSRNSLYDLENKEELYNSALKYLNMPLYDGQKMVVRENVTGQYALVKDDWGANDFGKEFSPGSVIHHRVSKNANAAELFYYVVASGDNPMGIAKKFKTNLQGLTYENGWEKINNDGSIITGANEKLILKPGTVISIPEAGAYYTDHYEVIGNEVYKVGEMPEGVHFNSGENIHVDAEKVNPQYLAEILTAIITGNNKTGVGSISFGLEIYIKGELIFLIYVKAGLGGSISGSIGDDRRFWISTSLDLRLEEGINGLGAFNQNFKILGNTVGYDSVENFAVSLNHDLYLILLKKGQYLPAYIDYWDKKENRDLLRGAHYVPGTVDDSLLKLKNTSVSHNSGLGAQSKRSYTGKVEGLKYVGSSETTTLPEQASREYLEERNVKGEELNVILFQSDFVQVTYSEVQHQVNKDNEGKYLDVQFRLGIGNLMKLLKFDTEDAKESVSFVKKMTNRLKEKEHQEALENAYFDISENLIGDLHTVVDNFQKGKAKIADLENTAKAIYGAENKRLKMEYEEGIGKVRNSVDGDLGFKLNLHYVLEGKSLMPKLQYKRSLVYGSIQAGQEKMVASAYGVANASVGYKFEGAVEYMLNEAPGTDTLSYVSTVYNAFMGMADSLDEKEKREKAYDKAQKARMTSGAVGKQREREIIDAYWKSYEERRNPKKDTPFTNEKWEIYKGKHGEKLKELFANFLDPIVKHRNDTNWNHVNLMTISREDAGRFLGRGPNEAVSQKYLYMEDADIKDPESFVDTNLYLFEEFVLFNLYKDNRKHEWDYFNYKKEG</sequence>
<dbReference type="Pfam" id="PF01476">
    <property type="entry name" value="LysM"/>
    <property type="match status" value="1"/>
</dbReference>
<evidence type="ECO:0000259" key="2">
    <source>
        <dbReference type="PROSITE" id="PS51782"/>
    </source>
</evidence>
<feature type="compositionally biased region" description="Polar residues" evidence="1">
    <location>
        <begin position="11"/>
        <end position="21"/>
    </location>
</feature>
<reference evidence="3 4" key="1">
    <citation type="submission" date="2018-04" db="EMBL/GenBank/DDBJ databases">
        <title>Complete genome uncultured novel isolate.</title>
        <authorList>
            <person name="Merlino G."/>
        </authorList>
    </citation>
    <scope>NUCLEOTIDE SEQUENCE [LARGE SCALE GENOMIC DNA]</scope>
    <source>
        <strain evidence="4">R1DC9</strain>
    </source>
</reference>
<name>A0A4D7JJW5_9BACT</name>
<dbReference type="OrthoDB" id="976312at2"/>
<dbReference type="Proteomes" id="UP000298616">
    <property type="component" value="Chromosome"/>
</dbReference>
<dbReference type="InterPro" id="IPR018392">
    <property type="entry name" value="LysM"/>
</dbReference>
<gene>
    <name evidence="3" type="ORF">DCC35_16625</name>
</gene>
<feature type="domain" description="LysM" evidence="2">
    <location>
        <begin position="581"/>
        <end position="628"/>
    </location>
</feature>
<feature type="region of interest" description="Disordered" evidence="1">
    <location>
        <begin position="1"/>
        <end position="23"/>
    </location>
</feature>
<dbReference type="EMBL" id="CP028923">
    <property type="protein sequence ID" value="QCK16249.1"/>
    <property type="molecule type" value="Genomic_DNA"/>
</dbReference>